<protein>
    <submittedName>
        <fullName evidence="4">N-carbamoylputrescine amidase</fullName>
    </submittedName>
</protein>
<feature type="domain" description="CN hydrolase" evidence="3">
    <location>
        <begin position="4"/>
        <end position="258"/>
    </location>
</feature>
<dbReference type="PANTHER" id="PTHR43674">
    <property type="entry name" value="NITRILASE C965.09-RELATED"/>
    <property type="match status" value="1"/>
</dbReference>
<reference evidence="4 5" key="1">
    <citation type="submission" date="2019-03" db="EMBL/GenBank/DDBJ databases">
        <title>Genomic Encyclopedia of Type Strains, Phase IV (KMG-IV): sequencing the most valuable type-strain genomes for metagenomic binning, comparative biology and taxonomic classification.</title>
        <authorList>
            <person name="Goeker M."/>
        </authorList>
    </citation>
    <scope>NUCLEOTIDE SEQUENCE [LARGE SCALE GENOMIC DNA]</scope>
    <source>
        <strain evidence="4 5">LX-B</strain>
    </source>
</reference>
<accession>A0A4R1RBD0</accession>
<dbReference type="NCBIfam" id="TIGR03381">
    <property type="entry name" value="agmatine_aguB"/>
    <property type="match status" value="1"/>
</dbReference>
<comment type="similarity">
    <text evidence="2">Belongs to the carbon-nitrogen hydrolase superfamily.</text>
</comment>
<evidence type="ECO:0000313" key="4">
    <source>
        <dbReference type="EMBL" id="TCL62762.1"/>
    </source>
</evidence>
<dbReference type="Gene3D" id="3.60.110.10">
    <property type="entry name" value="Carbon-nitrogen hydrolase"/>
    <property type="match status" value="1"/>
</dbReference>
<dbReference type="EMBL" id="SLUN01000023">
    <property type="protein sequence ID" value="TCL62762.1"/>
    <property type="molecule type" value="Genomic_DNA"/>
</dbReference>
<evidence type="ECO:0000259" key="3">
    <source>
        <dbReference type="PROSITE" id="PS50263"/>
    </source>
</evidence>
<dbReference type="GO" id="GO:0050126">
    <property type="term" value="F:N-carbamoylputrescine amidase activity"/>
    <property type="evidence" value="ECO:0007669"/>
    <property type="project" value="InterPro"/>
</dbReference>
<dbReference type="PANTHER" id="PTHR43674:SF2">
    <property type="entry name" value="BETA-UREIDOPROPIONASE"/>
    <property type="match status" value="1"/>
</dbReference>
<evidence type="ECO:0000256" key="1">
    <source>
        <dbReference type="ARBA" id="ARBA00022801"/>
    </source>
</evidence>
<dbReference type="Proteomes" id="UP000295008">
    <property type="component" value="Unassembled WGS sequence"/>
</dbReference>
<dbReference type="InterPro" id="IPR017755">
    <property type="entry name" value="N-carbamoylputrescine_amidase"/>
</dbReference>
<dbReference type="SUPFAM" id="SSF56317">
    <property type="entry name" value="Carbon-nitrogen hydrolase"/>
    <property type="match status" value="1"/>
</dbReference>
<gene>
    <name evidence="4" type="ORF">EDC14_102341</name>
</gene>
<evidence type="ECO:0000313" key="5">
    <source>
        <dbReference type="Proteomes" id="UP000295008"/>
    </source>
</evidence>
<dbReference type="OrthoDB" id="9811121at2"/>
<dbReference type="Pfam" id="PF00795">
    <property type="entry name" value="CN_hydrolase"/>
    <property type="match status" value="1"/>
</dbReference>
<sequence length="286" mass="32405">MRNIVVAATQMSCSWNIEENIAKAERMVREAAGSGGQVILLQELFETPYFCQEKLPQYYQYALPAAENKALDHFRRIARELRVVLPISFYERDGASRYNSLAMIDADGSVLGIYRKTHIPCGPGYEERFYFEPGDSGFKVWQTRFGRIGVGICWDQWFTEAARCMALQGAELLMYPTAIGSEPDRPEVDSKTHWQMVMRGHAAANIMPVVASNRIGSETVGGSTVTFYGSSFIANEIGVKVAEAGRNEETVLLAEFDLDQLAQYRDYWGIFKDRRPEMYRLISDNE</sequence>
<dbReference type="RefSeq" id="WP_132015556.1">
    <property type="nucleotide sequence ID" value="NZ_SLUN01000023.1"/>
</dbReference>
<dbReference type="CDD" id="cd07573">
    <property type="entry name" value="CPA"/>
    <property type="match status" value="1"/>
</dbReference>
<keyword evidence="5" id="KW-1185">Reference proteome</keyword>
<dbReference type="InterPro" id="IPR050345">
    <property type="entry name" value="Aliph_Amidase/BUP"/>
</dbReference>
<keyword evidence="1" id="KW-0378">Hydrolase</keyword>
<proteinExistence type="inferred from homology"/>
<evidence type="ECO:0000256" key="2">
    <source>
        <dbReference type="ARBA" id="ARBA00034122"/>
    </source>
</evidence>
<dbReference type="PROSITE" id="PS50263">
    <property type="entry name" value="CN_HYDROLASE"/>
    <property type="match status" value="1"/>
</dbReference>
<dbReference type="InterPro" id="IPR036526">
    <property type="entry name" value="C-N_Hydrolase_sf"/>
</dbReference>
<dbReference type="AlphaFoldDB" id="A0A4R1RBD0"/>
<dbReference type="GO" id="GO:0033388">
    <property type="term" value="P:putrescine biosynthetic process from arginine"/>
    <property type="evidence" value="ECO:0007669"/>
    <property type="project" value="TreeGrafter"/>
</dbReference>
<organism evidence="4 5">
    <name type="scientific">Hydrogenispora ethanolica</name>
    <dbReference type="NCBI Taxonomy" id="1082276"/>
    <lineage>
        <taxon>Bacteria</taxon>
        <taxon>Bacillati</taxon>
        <taxon>Bacillota</taxon>
        <taxon>Hydrogenispora</taxon>
    </lineage>
</organism>
<dbReference type="InterPro" id="IPR003010">
    <property type="entry name" value="C-N_Hydrolase"/>
</dbReference>
<name>A0A4R1RBD0_HYDET</name>
<comment type="caution">
    <text evidence="4">The sequence shown here is derived from an EMBL/GenBank/DDBJ whole genome shotgun (WGS) entry which is preliminary data.</text>
</comment>